<organism evidence="2 4">
    <name type="scientific">Sulfodiicoccus acidiphilus</name>
    <dbReference type="NCBI Taxonomy" id="1670455"/>
    <lineage>
        <taxon>Archaea</taxon>
        <taxon>Thermoproteota</taxon>
        <taxon>Thermoprotei</taxon>
        <taxon>Sulfolobales</taxon>
        <taxon>Sulfolobaceae</taxon>
        <taxon>Sulfodiicoccus</taxon>
    </lineage>
</organism>
<accession>A0A348B1J2</accession>
<keyword evidence="4" id="KW-1185">Reference proteome</keyword>
<reference evidence="3" key="4">
    <citation type="submission" date="2020-09" db="EMBL/GenBank/DDBJ databases">
        <authorList>
            <person name="Sun Q."/>
            <person name="Ohkuma M."/>
        </authorList>
    </citation>
    <scope>NUCLEOTIDE SEQUENCE</scope>
    <source>
        <strain evidence="3">JCM 31740</strain>
    </source>
</reference>
<evidence type="ECO:0000313" key="2">
    <source>
        <dbReference type="EMBL" id="BBD72044.1"/>
    </source>
</evidence>
<dbReference type="AlphaFoldDB" id="A0A348B1J2"/>
<dbReference type="PROSITE" id="PS51186">
    <property type="entry name" value="GNAT"/>
    <property type="match status" value="1"/>
</dbReference>
<dbReference type="GO" id="GO:0016747">
    <property type="term" value="F:acyltransferase activity, transferring groups other than amino-acyl groups"/>
    <property type="evidence" value="ECO:0007669"/>
    <property type="project" value="InterPro"/>
</dbReference>
<dbReference type="Pfam" id="PF13508">
    <property type="entry name" value="Acetyltransf_7"/>
    <property type="match status" value="1"/>
</dbReference>
<dbReference type="SUPFAM" id="SSF55729">
    <property type="entry name" value="Acyl-CoA N-acyltransferases (Nat)"/>
    <property type="match status" value="1"/>
</dbReference>
<dbReference type="Proteomes" id="UP000276741">
    <property type="component" value="Chromosome"/>
</dbReference>
<reference evidence="2" key="3">
    <citation type="journal article" date="2019" name="BMC Res. Notes">
        <title>Complete genome sequence of the Sulfodiicoccus acidiphilus strain HS-1T, the first crenarchaeon that lacks polB3, isolated from an acidic hot spring in Ohwaku-dani, Hakone, Japan.</title>
        <authorList>
            <person name="Sakai H.D."/>
            <person name="Kurosawa N."/>
        </authorList>
    </citation>
    <scope>NUCLEOTIDE SEQUENCE</scope>
    <source>
        <strain evidence="2">HS-1</strain>
    </source>
</reference>
<dbReference type="EMBL" id="AP018553">
    <property type="protein sequence ID" value="BBD72044.1"/>
    <property type="molecule type" value="Genomic_DNA"/>
</dbReference>
<evidence type="ECO:0000313" key="4">
    <source>
        <dbReference type="Proteomes" id="UP000276741"/>
    </source>
</evidence>
<dbReference type="InterPro" id="IPR016181">
    <property type="entry name" value="Acyl_CoA_acyltransferase"/>
</dbReference>
<reference evidence="3" key="1">
    <citation type="journal article" date="2014" name="Int. J. Syst. Evol. Microbiol.">
        <title>Complete genome sequence of Corynebacterium casei LMG S-19264T (=DSM 44701T), isolated from a smear-ripened cheese.</title>
        <authorList>
            <consortium name="US DOE Joint Genome Institute (JGI-PGF)"/>
            <person name="Walter F."/>
            <person name="Albersmeier A."/>
            <person name="Kalinowski J."/>
            <person name="Ruckert C."/>
        </authorList>
    </citation>
    <scope>NUCLEOTIDE SEQUENCE</scope>
    <source>
        <strain evidence="3">JCM 31740</strain>
    </source>
</reference>
<reference evidence="4" key="2">
    <citation type="submission" date="2018-04" db="EMBL/GenBank/DDBJ databases">
        <title>Complete genome sequence of Sulfodiicoccus acidiphilus strain HS-1.</title>
        <authorList>
            <person name="Sakai H.D."/>
            <person name="Kurosawa N."/>
        </authorList>
    </citation>
    <scope>NUCLEOTIDE SEQUENCE [LARGE SCALE GENOMIC DNA]</scope>
    <source>
        <strain evidence="4">HS-1</strain>
    </source>
</reference>
<keyword evidence="2" id="KW-0808">Transferase</keyword>
<dbReference type="Gene3D" id="3.40.630.30">
    <property type="match status" value="1"/>
</dbReference>
<gene>
    <name evidence="3" type="ORF">GCM10007116_16880</name>
    <name evidence="2" type="ORF">HS1genome_0433</name>
</gene>
<dbReference type="InterPro" id="IPR052729">
    <property type="entry name" value="Acyl/Acetyltrans_Enzymes"/>
</dbReference>
<dbReference type="Pfam" id="PF18014">
    <property type="entry name" value="Acetyltransf_18"/>
    <property type="match status" value="1"/>
</dbReference>
<dbReference type="Gene3D" id="3.40.630.90">
    <property type="match status" value="1"/>
</dbReference>
<feature type="domain" description="N-acetyltransferase" evidence="1">
    <location>
        <begin position="1"/>
        <end position="133"/>
    </location>
</feature>
<dbReference type="InterPro" id="IPR041496">
    <property type="entry name" value="YitH/HolE_GNAT"/>
</dbReference>
<dbReference type="Proteomes" id="UP000616143">
    <property type="component" value="Unassembled WGS sequence"/>
</dbReference>
<proteinExistence type="predicted"/>
<evidence type="ECO:0000259" key="1">
    <source>
        <dbReference type="PROSITE" id="PS51186"/>
    </source>
</evidence>
<dbReference type="CDD" id="cd04301">
    <property type="entry name" value="NAT_SF"/>
    <property type="match status" value="1"/>
</dbReference>
<dbReference type="KEGG" id="sacd:HS1genome_0433"/>
<protein>
    <submittedName>
        <fullName evidence="2">GNAT family N-acetyltransferase</fullName>
    </submittedName>
</protein>
<dbReference type="InterPro" id="IPR000182">
    <property type="entry name" value="GNAT_dom"/>
</dbReference>
<dbReference type="PANTHER" id="PTHR47237:SF2">
    <property type="entry name" value="BLL4206 PROTEIN"/>
    <property type="match status" value="1"/>
</dbReference>
<sequence>MENVLRMAEVFSKAMGLKDAEGATEAFRTAIRFGMCLVAEDGEIMGTACLTPYTKVAWVGGVAVRPELQGRGIGRALVIRLLNLVRFPTVRLDATEVGKHLYRKLGFSEEYRTVTYDLSWVHPTHVETVEGLEDWMLELDKEAFGDDRSALLETSGGIALKAERGFGVLSRGLLGQVVAEDEGSAEAVIRGAVALGARYLVAPSYRSGFLESIGAREVYRCTRMSLGRHREASGLLYGIYGYMFG</sequence>
<evidence type="ECO:0000313" key="3">
    <source>
        <dbReference type="EMBL" id="GGU00198.1"/>
    </source>
</evidence>
<name>A0A348B1J2_9CREN</name>
<dbReference type="EMBL" id="BMQS01000016">
    <property type="protein sequence ID" value="GGU00198.1"/>
    <property type="molecule type" value="Genomic_DNA"/>
</dbReference>
<dbReference type="PANTHER" id="PTHR47237">
    <property type="entry name" value="SLL0310 PROTEIN"/>
    <property type="match status" value="1"/>
</dbReference>